<dbReference type="FunFam" id="3.40.50.10470:FF:000010">
    <property type="entry name" value="Methylthioribose-1-phosphate isomerase"/>
    <property type="match status" value="1"/>
</dbReference>
<dbReference type="Gene3D" id="1.20.120.420">
    <property type="entry name" value="translation initiation factor eif-2b, domain 1"/>
    <property type="match status" value="1"/>
</dbReference>
<keyword evidence="2 6" id="KW-0028">Amino-acid biosynthesis</keyword>
<comment type="similarity">
    <text evidence="6">Belongs to the eIF-2B alpha/beta/delta subunits family. MtnA subfamily.</text>
</comment>
<feature type="site" description="Transition state stabilizer" evidence="6">
    <location>
        <position position="174"/>
    </location>
</feature>
<dbReference type="InterPro" id="IPR037171">
    <property type="entry name" value="NagB/RpiA_transferase-like"/>
</dbReference>
<dbReference type="NCBIfam" id="TIGR00512">
    <property type="entry name" value="salvage_mtnA"/>
    <property type="match status" value="1"/>
</dbReference>
<feature type="domain" description="Peptidase M20 dimerisation" evidence="7">
    <location>
        <begin position="652"/>
        <end position="756"/>
    </location>
</feature>
<evidence type="ECO:0000259" key="7">
    <source>
        <dbReference type="Pfam" id="PF07687"/>
    </source>
</evidence>
<dbReference type="GO" id="GO:0046523">
    <property type="term" value="F:S-methyl-5-thioribose-1-phosphate isomerase activity"/>
    <property type="evidence" value="ECO:0007669"/>
    <property type="project" value="UniProtKB-UniRule"/>
</dbReference>
<dbReference type="InterPro" id="IPR042529">
    <property type="entry name" value="IF_2B-like_C"/>
</dbReference>
<keyword evidence="6" id="KW-0539">Nucleus</keyword>
<dbReference type="InterPro" id="IPR027363">
    <property type="entry name" value="M1Pi_N"/>
</dbReference>
<protein>
    <recommendedName>
        <fullName evidence="6">Methylthioribose-1-phosphate isomerase</fullName>
        <shortName evidence="6">M1Pi</shortName>
        <shortName evidence="6">MTR-1-P isomerase</shortName>
        <ecNumber evidence="6">5.3.1.23</ecNumber>
    </recommendedName>
    <alternativeName>
        <fullName evidence="6">S-methyl-5-thioribose-1-phosphate isomerase</fullName>
    </alternativeName>
    <alternativeName>
        <fullName evidence="6">Translation initiation factor eIF-2B subunit alpha/beta/delta-like protein</fullName>
    </alternativeName>
</protein>
<comment type="catalytic activity">
    <reaction evidence="6">
        <text>5-(methylsulfanyl)-alpha-D-ribose 1-phosphate = 5-(methylsulfanyl)-D-ribulose 1-phosphate</text>
        <dbReference type="Rhea" id="RHEA:19989"/>
        <dbReference type="ChEBI" id="CHEBI:58533"/>
        <dbReference type="ChEBI" id="CHEBI:58548"/>
        <dbReference type="EC" id="5.3.1.23"/>
    </reaction>
</comment>
<proteinExistence type="inferred from homology"/>
<dbReference type="InterPro" id="IPR011650">
    <property type="entry name" value="Peptidase_M20_dimer"/>
</dbReference>
<dbReference type="InterPro" id="IPR036264">
    <property type="entry name" value="Bact_exopeptidase_dim_dom"/>
</dbReference>
<dbReference type="GO" id="GO:0005737">
    <property type="term" value="C:cytoplasm"/>
    <property type="evidence" value="ECO:0007669"/>
    <property type="project" value="UniProtKB-SubCell"/>
</dbReference>
<dbReference type="PANTHER" id="PTHR43475">
    <property type="entry name" value="METHYLTHIORIBOSE-1-PHOSPHATE ISOMERASE"/>
    <property type="match status" value="1"/>
</dbReference>
<dbReference type="GO" id="GO:0019509">
    <property type="term" value="P:L-methionine salvage from methylthioadenosine"/>
    <property type="evidence" value="ECO:0007669"/>
    <property type="project" value="UniProtKB-UniRule"/>
</dbReference>
<dbReference type="SUPFAM" id="SSF100950">
    <property type="entry name" value="NagB/RpiA/CoA transferase-like"/>
    <property type="match status" value="1"/>
</dbReference>
<dbReference type="InterPro" id="IPR001261">
    <property type="entry name" value="ArgE/DapE_CS"/>
</dbReference>
<dbReference type="InterPro" id="IPR011559">
    <property type="entry name" value="Initiation_fac_2B_a/b/d"/>
</dbReference>
<evidence type="ECO:0000256" key="4">
    <source>
        <dbReference type="ARBA" id="ARBA00023167"/>
    </source>
</evidence>
<dbReference type="Pfam" id="PF07687">
    <property type="entry name" value="M20_dimer"/>
    <property type="match status" value="1"/>
</dbReference>
<name>A0AAJ0I0W5_9PEZI</name>
<dbReference type="EMBL" id="JAULSX010000008">
    <property type="protein sequence ID" value="KAK3486675.1"/>
    <property type="molecule type" value="Genomic_DNA"/>
</dbReference>
<dbReference type="HAMAP" id="MF_01678">
    <property type="entry name" value="Salvage_MtnA"/>
    <property type="match status" value="1"/>
</dbReference>
<evidence type="ECO:0000256" key="5">
    <source>
        <dbReference type="ARBA" id="ARBA00023235"/>
    </source>
</evidence>
<keyword evidence="9" id="KW-1185">Reference proteome</keyword>
<feature type="active site" description="Proton donor" evidence="6">
    <location>
        <position position="258"/>
    </location>
</feature>
<comment type="subcellular location">
    <subcellularLocation>
        <location evidence="6">Cytoplasm</location>
    </subcellularLocation>
    <subcellularLocation>
        <location evidence="6">Nucleus</location>
    </subcellularLocation>
</comment>
<evidence type="ECO:0000313" key="8">
    <source>
        <dbReference type="EMBL" id="KAK3486675.1"/>
    </source>
</evidence>
<evidence type="ECO:0000256" key="6">
    <source>
        <dbReference type="HAMAP-Rule" id="MF_03119"/>
    </source>
</evidence>
<dbReference type="Gene3D" id="3.30.70.360">
    <property type="match status" value="1"/>
</dbReference>
<comment type="pathway">
    <text evidence="6">Amino-acid biosynthesis; L-methionine biosynthesis via salvage pathway; L-methionine from S-methyl-5-thio-alpha-D-ribose 1-phosphate: step 1/6.</text>
</comment>
<keyword evidence="5 6" id="KW-0413">Isomerase</keyword>
<dbReference type="PROSITE" id="PS00758">
    <property type="entry name" value="ARGE_DAPE_CPG2_1"/>
    <property type="match status" value="1"/>
</dbReference>
<keyword evidence="3" id="KW-0378">Hydrolase</keyword>
<accession>A0AAJ0I0W5</accession>
<evidence type="ECO:0000256" key="1">
    <source>
        <dbReference type="ARBA" id="ARBA00006247"/>
    </source>
</evidence>
<sequence length="840" mass="90777">MSALEAIKYSRGKLEVLDQLRLPHEHHYDEVSTSEEAFDCIKAMRVRGAPAIAIVAALAASVELHNGSCTVTGTEDVIKYIDSRLDYLYESRPTAVDLGNAVRLLKKTVRGVKTEGLTDAEAKEAIIKAFVEASEEILAKDLKTNKSIGAFGAKWLQEQYKITDDSKITVMTHCNTGSLATSGHGTALGIIRTLRDEGLLRHAYCTETRPYNQGSRLTAFELVHEGIPATLVTDSMAAALFRLRKAEENIAAVIVGADRVVRNGDTANKIGTYQLAVLAKHHGIKFMVAAPTTSIDVDTETGDDIEIEQRKREELTQISGAVVNADGSIDTSKSVRVAIADQRIGVWNPGFDVTPHEYIDAIVTEKGTVVKGEDGKFHFEDLMPERFHPTSNLLLLWGTSLLSHTSAFVIDNNNHYQQQPLIVDDASISPLQISTSSAANDGPSYRKNLLSLHKSLIEIPSISRTEQEVGKFLLDYLRNNLGYVAKAQFLESDKTSHGSDGDDHSQGRFNVLAWPSSHNLSSPRVLVTSHIDVVPPFIPYHINTPEGSDQVTSDTFISGRGSVDAKASVAAQIVAVEELIRAKEVDPADLMLLFVVGEEISGDGMKTFSAAYNDQDADKNNNNNNNNKKELPRLHFNAAIYGEPTENKLSCGHKGHAGGLLKAQGIAGHSGYPWLFKSATEVLVKALAKIISADLGSSERYGNTTVNIGTIAGGVAANVIPKEAQAKLAIRVAAGNQTTGADIVREAVEKILKETDAEAFTMEWNGGYGPVECNCDVDGFETMVASYGTDVPNFEGDHVSYLYGPGSILVAHGDDEGLKVGDLETAVEGYKTLIKHALAA</sequence>
<dbReference type="Pfam" id="PF01546">
    <property type="entry name" value="Peptidase_M20"/>
    <property type="match status" value="1"/>
</dbReference>
<reference evidence="8 9" key="1">
    <citation type="journal article" date="2023" name="Mol. Phylogenet. Evol.">
        <title>Genome-scale phylogeny and comparative genomics of the fungal order Sordariales.</title>
        <authorList>
            <person name="Hensen N."/>
            <person name="Bonometti L."/>
            <person name="Westerberg I."/>
            <person name="Brannstrom I.O."/>
            <person name="Guillou S."/>
            <person name="Cros-Aarteil S."/>
            <person name="Calhoun S."/>
            <person name="Haridas S."/>
            <person name="Kuo A."/>
            <person name="Mondo S."/>
            <person name="Pangilinan J."/>
            <person name="Riley R."/>
            <person name="LaButti K."/>
            <person name="Andreopoulos B."/>
            <person name="Lipzen A."/>
            <person name="Chen C."/>
            <person name="Yan M."/>
            <person name="Daum C."/>
            <person name="Ng V."/>
            <person name="Clum A."/>
            <person name="Steindorff A."/>
            <person name="Ohm R.A."/>
            <person name="Martin F."/>
            <person name="Silar P."/>
            <person name="Natvig D.O."/>
            <person name="Lalanne C."/>
            <person name="Gautier V."/>
            <person name="Ament-Velasquez S.L."/>
            <person name="Kruys A."/>
            <person name="Hutchinson M.I."/>
            <person name="Powell A.J."/>
            <person name="Barry K."/>
            <person name="Miller A.N."/>
            <person name="Grigoriev I.V."/>
            <person name="Debuchy R."/>
            <person name="Gladieux P."/>
            <person name="Hiltunen Thoren M."/>
            <person name="Johannesson H."/>
        </authorList>
    </citation>
    <scope>NUCLEOTIDE SEQUENCE [LARGE SCALE GENOMIC DNA]</scope>
    <source>
        <strain evidence="8 9">FGSC 10403</strain>
    </source>
</reference>
<dbReference type="EC" id="5.3.1.23" evidence="6"/>
<gene>
    <name evidence="6" type="primary">MRI1</name>
    <name evidence="8" type="ORF">B0T23DRAFT_407597</name>
</gene>
<dbReference type="FunFam" id="1.20.120.420:FF:000003">
    <property type="entry name" value="Methylthioribose-1-phosphate isomerase"/>
    <property type="match status" value="1"/>
</dbReference>
<dbReference type="CDD" id="cd05652">
    <property type="entry name" value="M20_ArgE_DapE-like_fungal"/>
    <property type="match status" value="1"/>
</dbReference>
<dbReference type="NCBIfam" id="TIGR00524">
    <property type="entry name" value="eIF-2B_rel"/>
    <property type="match status" value="1"/>
</dbReference>
<dbReference type="GO" id="GO:0016787">
    <property type="term" value="F:hydrolase activity"/>
    <property type="evidence" value="ECO:0007669"/>
    <property type="project" value="UniProtKB-KW"/>
</dbReference>
<keyword evidence="4 6" id="KW-0486">Methionine biosynthesis</keyword>
<organism evidence="8 9">
    <name type="scientific">Neurospora hispaniola</name>
    <dbReference type="NCBI Taxonomy" id="588809"/>
    <lineage>
        <taxon>Eukaryota</taxon>
        <taxon>Fungi</taxon>
        <taxon>Dikarya</taxon>
        <taxon>Ascomycota</taxon>
        <taxon>Pezizomycotina</taxon>
        <taxon>Sordariomycetes</taxon>
        <taxon>Sordariomycetidae</taxon>
        <taxon>Sordariales</taxon>
        <taxon>Sordariaceae</taxon>
        <taxon>Neurospora</taxon>
    </lineage>
</organism>
<dbReference type="Gene3D" id="3.40.630.10">
    <property type="entry name" value="Zn peptidases"/>
    <property type="match status" value="1"/>
</dbReference>
<dbReference type="PROSITE" id="PS00759">
    <property type="entry name" value="ARGE_DAPE_CPG2_2"/>
    <property type="match status" value="1"/>
</dbReference>
<dbReference type="AlphaFoldDB" id="A0AAJ0I0W5"/>
<dbReference type="Gene3D" id="3.40.50.10470">
    <property type="entry name" value="Translation initiation factor eif-2b, domain 2"/>
    <property type="match status" value="1"/>
</dbReference>
<dbReference type="InterPro" id="IPR000649">
    <property type="entry name" value="IF-2B-related"/>
</dbReference>
<dbReference type="Proteomes" id="UP001285908">
    <property type="component" value="Unassembled WGS sequence"/>
</dbReference>
<dbReference type="SUPFAM" id="SSF55031">
    <property type="entry name" value="Bacterial exopeptidase dimerisation domain"/>
    <property type="match status" value="1"/>
</dbReference>
<dbReference type="InterPro" id="IPR005251">
    <property type="entry name" value="IF-M1Pi"/>
</dbReference>
<comment type="similarity">
    <text evidence="1">Belongs to the peptidase M20A family.</text>
</comment>
<dbReference type="InterPro" id="IPR002933">
    <property type="entry name" value="Peptidase_M20"/>
</dbReference>
<dbReference type="GO" id="GO:0005634">
    <property type="term" value="C:nucleus"/>
    <property type="evidence" value="ECO:0007669"/>
    <property type="project" value="UniProtKB-SubCell"/>
</dbReference>
<dbReference type="SUPFAM" id="SSF53187">
    <property type="entry name" value="Zn-dependent exopeptidases"/>
    <property type="match status" value="1"/>
</dbReference>
<dbReference type="NCBIfam" id="NF004326">
    <property type="entry name" value="PRK05720.1"/>
    <property type="match status" value="1"/>
</dbReference>
<dbReference type="Pfam" id="PF01008">
    <property type="entry name" value="IF-2B"/>
    <property type="match status" value="1"/>
</dbReference>
<evidence type="ECO:0000256" key="2">
    <source>
        <dbReference type="ARBA" id="ARBA00022605"/>
    </source>
</evidence>
<comment type="caution">
    <text evidence="8">The sequence shown here is derived from an EMBL/GenBank/DDBJ whole genome shotgun (WGS) entry which is preliminary data.</text>
</comment>
<keyword evidence="6" id="KW-0963">Cytoplasm</keyword>
<comment type="function">
    <text evidence="6">Catalyzes the interconversion of methylthioribose-1-phosphate (MTR-1-P) into methylthioribulose-1-phosphate (MTRu-1-P).</text>
</comment>
<dbReference type="PANTHER" id="PTHR43475:SF1">
    <property type="entry name" value="METHYLTHIORIBOSE-1-PHOSPHATE ISOMERASE"/>
    <property type="match status" value="1"/>
</dbReference>
<evidence type="ECO:0000256" key="3">
    <source>
        <dbReference type="ARBA" id="ARBA00022801"/>
    </source>
</evidence>
<evidence type="ECO:0000313" key="9">
    <source>
        <dbReference type="Proteomes" id="UP001285908"/>
    </source>
</evidence>